<accession>A0A923HRP6</accession>
<reference evidence="2" key="1">
    <citation type="submission" date="2020-08" db="EMBL/GenBank/DDBJ databases">
        <title>Novel species isolated from subtropical streams in China.</title>
        <authorList>
            <person name="Lu H."/>
        </authorList>
    </citation>
    <scope>NUCLEOTIDE SEQUENCE</scope>
    <source>
        <strain evidence="2">LX22W</strain>
    </source>
</reference>
<name>A0A923HRP6_9BURK</name>
<evidence type="ECO:0000313" key="2">
    <source>
        <dbReference type="EMBL" id="MBC3882846.1"/>
    </source>
</evidence>
<evidence type="ECO:0000313" key="3">
    <source>
        <dbReference type="Proteomes" id="UP000627446"/>
    </source>
</evidence>
<keyword evidence="3" id="KW-1185">Reference proteome</keyword>
<gene>
    <name evidence="2" type="ORF">H8K36_15755</name>
</gene>
<feature type="domain" description="Putative zinc-finger" evidence="1">
    <location>
        <begin position="7"/>
        <end position="40"/>
    </location>
</feature>
<organism evidence="2 3">
    <name type="scientific">Undibacterium nitidum</name>
    <dbReference type="NCBI Taxonomy" id="2762298"/>
    <lineage>
        <taxon>Bacteria</taxon>
        <taxon>Pseudomonadati</taxon>
        <taxon>Pseudomonadota</taxon>
        <taxon>Betaproteobacteria</taxon>
        <taxon>Burkholderiales</taxon>
        <taxon>Oxalobacteraceae</taxon>
        <taxon>Undibacterium</taxon>
    </lineage>
</organism>
<dbReference type="AlphaFoldDB" id="A0A923HRP6"/>
<comment type="caution">
    <text evidence="2">The sequence shown here is derived from an EMBL/GenBank/DDBJ whole genome shotgun (WGS) entry which is preliminary data.</text>
</comment>
<dbReference type="RefSeq" id="WP_186917314.1">
    <property type="nucleotide sequence ID" value="NZ_JACOFZ010000007.1"/>
</dbReference>
<evidence type="ECO:0000259" key="1">
    <source>
        <dbReference type="Pfam" id="PF13490"/>
    </source>
</evidence>
<sequence length="64" mass="7447">MRFFYTCKQAHQMLSEGMDRQLSVAERAQLKLHLSMCRSCTNFSGQMRLLREAMKKMSKDGGNE</sequence>
<dbReference type="EMBL" id="JACOFZ010000007">
    <property type="protein sequence ID" value="MBC3882846.1"/>
    <property type="molecule type" value="Genomic_DNA"/>
</dbReference>
<dbReference type="Proteomes" id="UP000627446">
    <property type="component" value="Unassembled WGS sequence"/>
</dbReference>
<dbReference type="Pfam" id="PF13490">
    <property type="entry name" value="zf-HC2"/>
    <property type="match status" value="1"/>
</dbReference>
<dbReference type="InterPro" id="IPR027383">
    <property type="entry name" value="Znf_put"/>
</dbReference>
<proteinExistence type="predicted"/>
<protein>
    <submittedName>
        <fullName evidence="2">Zf-HC2 domain-containing protein</fullName>
    </submittedName>
</protein>